<feature type="transmembrane region" description="Helical" evidence="11">
    <location>
        <begin position="194"/>
        <end position="211"/>
    </location>
</feature>
<gene>
    <name evidence="11" type="primary">ctaA</name>
    <name evidence="12" type="ORF">B4109_0863</name>
</gene>
<reference evidence="12 13" key="1">
    <citation type="submission" date="2016-01" db="EMBL/GenBank/DDBJ databases">
        <title>Draft Genome Sequences of Seven Thermophilic Sporeformers Isolated from Foods.</title>
        <authorList>
            <person name="Berendsen E.M."/>
            <person name="Wells-Bennik M.H."/>
            <person name="Krawcyk A.O."/>
            <person name="De Jong A."/>
            <person name="Holsappel S."/>
            <person name="Eijlander R.T."/>
            <person name="Kuipers O.P."/>
        </authorList>
    </citation>
    <scope>NUCLEOTIDE SEQUENCE [LARGE SCALE GENOMIC DNA]</scope>
    <source>
        <strain evidence="12 13">B4109</strain>
    </source>
</reference>
<keyword evidence="3 11" id="KW-0812">Transmembrane</keyword>
<keyword evidence="10" id="KW-1015">Disulfide bond</keyword>
<feature type="transmembrane region" description="Helical" evidence="11">
    <location>
        <begin position="36"/>
        <end position="57"/>
    </location>
</feature>
<name>A0A150M9T7_GEOSE</name>
<dbReference type="Pfam" id="PF02628">
    <property type="entry name" value="COX15-CtaA"/>
    <property type="match status" value="1"/>
</dbReference>
<proteinExistence type="inferred from homology"/>
<evidence type="ECO:0000256" key="8">
    <source>
        <dbReference type="ARBA" id="ARBA00023133"/>
    </source>
</evidence>
<dbReference type="GO" id="GO:0006784">
    <property type="term" value="P:heme A biosynthetic process"/>
    <property type="evidence" value="ECO:0007669"/>
    <property type="project" value="UniProtKB-UniRule"/>
</dbReference>
<organism evidence="12 13">
    <name type="scientific">Geobacillus stearothermophilus</name>
    <name type="common">Bacillus stearothermophilus</name>
    <dbReference type="NCBI Taxonomy" id="1422"/>
    <lineage>
        <taxon>Bacteria</taxon>
        <taxon>Bacillati</taxon>
        <taxon>Bacillota</taxon>
        <taxon>Bacilli</taxon>
        <taxon>Bacillales</taxon>
        <taxon>Anoxybacillaceae</taxon>
        <taxon>Geobacillus</taxon>
    </lineage>
</organism>
<dbReference type="InterPro" id="IPR003780">
    <property type="entry name" value="COX15/CtaA_fam"/>
</dbReference>
<dbReference type="PANTHER" id="PTHR35457">
    <property type="entry name" value="HEME A SYNTHASE"/>
    <property type="match status" value="1"/>
</dbReference>
<evidence type="ECO:0000313" key="12">
    <source>
        <dbReference type="EMBL" id="KYD21317.1"/>
    </source>
</evidence>
<feature type="transmembrane region" description="Helical" evidence="11">
    <location>
        <begin position="246"/>
        <end position="264"/>
    </location>
</feature>
<dbReference type="PATRIC" id="fig|1422.18.peg.1663"/>
<feature type="transmembrane region" description="Helical" evidence="11">
    <location>
        <begin position="123"/>
        <end position="145"/>
    </location>
</feature>
<dbReference type="Proteomes" id="UP000075424">
    <property type="component" value="Unassembled WGS sequence"/>
</dbReference>
<evidence type="ECO:0000313" key="13">
    <source>
        <dbReference type="Proteomes" id="UP000075424"/>
    </source>
</evidence>
<feature type="transmembrane region" description="Helical" evidence="11">
    <location>
        <begin position="271"/>
        <end position="295"/>
    </location>
</feature>
<keyword evidence="7 11" id="KW-0408">Iron</keyword>
<comment type="similarity">
    <text evidence="11">Belongs to the COX15/CtaA family. Type 1 subfamily.</text>
</comment>
<feature type="transmembrane region" description="Helical" evidence="11">
    <location>
        <begin position="301"/>
        <end position="325"/>
    </location>
</feature>
<comment type="caution">
    <text evidence="12">The sequence shown here is derived from an EMBL/GenBank/DDBJ whole genome shotgun (WGS) entry which is preliminary data.</text>
</comment>
<dbReference type="InterPro" id="IPR023755">
    <property type="entry name" value="HemeA_Synthase_type1"/>
</dbReference>
<keyword evidence="5 11" id="KW-1133">Transmembrane helix</keyword>
<dbReference type="GO" id="GO:0120547">
    <property type="term" value="F:heme A synthase activity"/>
    <property type="evidence" value="ECO:0007669"/>
    <property type="project" value="UniProtKB-EC"/>
</dbReference>
<dbReference type="GO" id="GO:0005886">
    <property type="term" value="C:plasma membrane"/>
    <property type="evidence" value="ECO:0007669"/>
    <property type="project" value="UniProtKB-SubCell"/>
</dbReference>
<dbReference type="GO" id="GO:0046872">
    <property type="term" value="F:metal ion binding"/>
    <property type="evidence" value="ECO:0007669"/>
    <property type="project" value="UniProtKB-KW"/>
</dbReference>
<comment type="pathway">
    <text evidence="11">Porphyrin-containing compound metabolism; heme A biosynthesis; heme A from heme O: step 1/1.</text>
</comment>
<evidence type="ECO:0000256" key="2">
    <source>
        <dbReference type="ARBA" id="ARBA00022475"/>
    </source>
</evidence>
<dbReference type="EC" id="1.17.99.9" evidence="11"/>
<comment type="function">
    <text evidence="11">Catalyzes the conversion of heme O to heme A by two successive hydroxylations of the methyl group at C8. The first hydroxylation forms heme I, the second hydroxylation results in an unstable dihydroxymethyl group, which spontaneously dehydrates, resulting in the formyl group of heme A.</text>
</comment>
<dbReference type="PANTHER" id="PTHR35457:SF1">
    <property type="entry name" value="HEME A SYNTHASE"/>
    <property type="match status" value="1"/>
</dbReference>
<evidence type="ECO:0000256" key="10">
    <source>
        <dbReference type="ARBA" id="ARBA00023157"/>
    </source>
</evidence>
<evidence type="ECO:0000256" key="1">
    <source>
        <dbReference type="ARBA" id="ARBA00004141"/>
    </source>
</evidence>
<evidence type="ECO:0000256" key="3">
    <source>
        <dbReference type="ARBA" id="ARBA00022692"/>
    </source>
</evidence>
<feature type="binding site" description="axial binding residue" evidence="11">
    <location>
        <position position="244"/>
    </location>
    <ligand>
        <name>heme</name>
        <dbReference type="ChEBI" id="CHEBI:30413"/>
    </ligand>
    <ligandPart>
        <name>Fe</name>
        <dbReference type="ChEBI" id="CHEBI:18248"/>
    </ligandPart>
</feature>
<keyword evidence="6 11" id="KW-0560">Oxidoreductase</keyword>
<keyword evidence="2 11" id="KW-1003">Cell membrane</keyword>
<comment type="cofactor">
    <cofactor evidence="11">
        <name>heme b</name>
        <dbReference type="ChEBI" id="CHEBI:60344"/>
    </cofactor>
</comment>
<keyword evidence="8 11" id="KW-0350">Heme biosynthesis</keyword>
<dbReference type="UniPathway" id="UPA00269">
    <property type="reaction ID" value="UER00713"/>
</dbReference>
<keyword evidence="4 11" id="KW-0479">Metal-binding</keyword>
<dbReference type="EMBL" id="LQYV01000135">
    <property type="protein sequence ID" value="KYD21317.1"/>
    <property type="molecule type" value="Genomic_DNA"/>
</dbReference>
<evidence type="ECO:0000256" key="4">
    <source>
        <dbReference type="ARBA" id="ARBA00022723"/>
    </source>
</evidence>
<protein>
    <recommendedName>
        <fullName evidence="11">Heme A synthase</fullName>
        <shortName evidence="11">HAS</shortName>
        <ecNumber evidence="11">1.17.99.9</ecNumber>
    </recommendedName>
    <alternativeName>
        <fullName evidence="11">Cytochrome aa3-controlling protein</fullName>
    </alternativeName>
</protein>
<comment type="subcellular location">
    <subcellularLocation>
        <location evidence="11">Cell membrane</location>
        <topology evidence="11">Multi-pass membrane protein</topology>
    </subcellularLocation>
    <subcellularLocation>
        <location evidence="1">Membrane</location>
        <topology evidence="1">Multi-pass membrane protein</topology>
    </subcellularLocation>
</comment>
<evidence type="ECO:0000256" key="5">
    <source>
        <dbReference type="ARBA" id="ARBA00022989"/>
    </source>
</evidence>
<evidence type="ECO:0000256" key="9">
    <source>
        <dbReference type="ARBA" id="ARBA00023136"/>
    </source>
</evidence>
<keyword evidence="9 11" id="KW-0472">Membrane</keyword>
<evidence type="ECO:0000256" key="11">
    <source>
        <dbReference type="HAMAP-Rule" id="MF_01664"/>
    </source>
</evidence>
<dbReference type="AlphaFoldDB" id="A0A150M9T7"/>
<feature type="transmembrane region" description="Helical" evidence="11">
    <location>
        <begin position="151"/>
        <end position="173"/>
    </location>
</feature>
<evidence type="ECO:0000256" key="7">
    <source>
        <dbReference type="ARBA" id="ARBA00023004"/>
    </source>
</evidence>
<accession>A0A150M9T7</accession>
<sequence length="350" mass="39103">MVWNIVGRYQLHHFLLNMDKIIIPQYKKVKILQRSLKWFAAATTVVMLFVLIGGALVTKTGSGMGCGRSWPLCNGQWVPDDITPELVIELSHRLVSGLAGIMVLILSVWAWRVIGHMRETKFLAVVSFVFLVLQGLIGAAAVVWGQSDFVLALHFGISLISFAAVLLLTLLIFEADKTFSAVSLTLDRPMRVHIYGIIIYSYIVVYTGALVRHTNASLACPSWPLCAKTRPFPVQFHEWVQMGHRLAAGLIVIWIAIAALHAIRHYRSQPVIYYGWIIALFLVLAQMTTGALVVFTQLNLYVALAHAFFISCLFGVLSYLLLLALRTRRAPGKTMAHPPEETAPTVLKWR</sequence>
<dbReference type="HAMAP" id="MF_01664">
    <property type="entry name" value="HemeA_synth_type1"/>
    <property type="match status" value="1"/>
</dbReference>
<feature type="binding site" description="axial binding residue" evidence="11">
    <location>
        <position position="306"/>
    </location>
    <ligand>
        <name>heme</name>
        <dbReference type="ChEBI" id="CHEBI:30413"/>
    </ligand>
    <ligandPart>
        <name>Fe</name>
        <dbReference type="ChEBI" id="CHEBI:18248"/>
    </ligandPart>
</feature>
<comment type="catalytic activity">
    <reaction evidence="11">
        <text>Fe(II)-heme o + 2 A + H2O = Fe(II)-heme a + 2 AH2</text>
        <dbReference type="Rhea" id="RHEA:63388"/>
        <dbReference type="ChEBI" id="CHEBI:13193"/>
        <dbReference type="ChEBI" id="CHEBI:15377"/>
        <dbReference type="ChEBI" id="CHEBI:17499"/>
        <dbReference type="ChEBI" id="CHEBI:60530"/>
        <dbReference type="ChEBI" id="CHEBI:61715"/>
        <dbReference type="EC" id="1.17.99.9"/>
    </reaction>
</comment>
<evidence type="ECO:0000256" key="6">
    <source>
        <dbReference type="ARBA" id="ARBA00023002"/>
    </source>
</evidence>
<feature type="transmembrane region" description="Helical" evidence="11">
    <location>
        <begin position="94"/>
        <end position="111"/>
    </location>
</feature>
<comment type="subunit">
    <text evidence="11">Interacts with CtaB.</text>
</comment>
<dbReference type="InterPro" id="IPR050450">
    <property type="entry name" value="COX15/CtaA_HemeA_synthase"/>
</dbReference>